<dbReference type="Gene3D" id="2.160.10.10">
    <property type="entry name" value="Hexapeptide repeat proteins"/>
    <property type="match status" value="1"/>
</dbReference>
<keyword evidence="3" id="KW-0677">Repeat</keyword>
<keyword evidence="2 5" id="KW-0808">Transferase</keyword>
<evidence type="ECO:0000256" key="2">
    <source>
        <dbReference type="ARBA" id="ARBA00022679"/>
    </source>
</evidence>
<dbReference type="InterPro" id="IPR001451">
    <property type="entry name" value="Hexapep"/>
</dbReference>
<sequence length="187" mass="20641">MTEKEKAALGMLYDANYDEDIKAERLECQDLCAEYNRLMPSEVEKRTELMKKILGKTEGEFVIEQPFLCDYGHNIEIGERCYLNYNCTILDGAKVTFGHDVFVAPNCSFYTAGHPFDVKQRNEGLEYAYPIHVGNNVWIGGNVTVVPGVTIGDGTVVAAGSVVTKDLPAGVLAAGNPCRVIRKLTEE</sequence>
<dbReference type="KEGG" id="arf:AR1Y2_3177"/>
<dbReference type="CDD" id="cd03357">
    <property type="entry name" value="LbH_MAT_GAT"/>
    <property type="match status" value="1"/>
</dbReference>
<dbReference type="RefSeq" id="WP_137329831.1">
    <property type="nucleotide sequence ID" value="NZ_CP040058.1"/>
</dbReference>
<dbReference type="OrthoDB" id="9801697at2"/>
<evidence type="ECO:0000313" key="8">
    <source>
        <dbReference type="Proteomes" id="UP000298653"/>
    </source>
</evidence>
<name>A0A4P8IHX9_9FIRM</name>
<dbReference type="PANTHER" id="PTHR43017:SF1">
    <property type="entry name" value="ACETYLTRANSFERASE YJL218W-RELATED"/>
    <property type="match status" value="1"/>
</dbReference>
<dbReference type="EMBL" id="CP040058">
    <property type="protein sequence ID" value="QCP36631.1"/>
    <property type="molecule type" value="Genomic_DNA"/>
</dbReference>
<dbReference type="AlphaFoldDB" id="A0A4P8IHX9"/>
<keyword evidence="4 5" id="KW-0012">Acyltransferase</keyword>
<evidence type="ECO:0000256" key="1">
    <source>
        <dbReference type="ARBA" id="ARBA00007274"/>
    </source>
</evidence>
<proteinExistence type="inferred from homology"/>
<dbReference type="Pfam" id="PF00132">
    <property type="entry name" value="Hexapep"/>
    <property type="match status" value="1"/>
</dbReference>
<comment type="similarity">
    <text evidence="1 5">Belongs to the transferase hexapeptide repeat family.</text>
</comment>
<dbReference type="FunFam" id="2.160.10.10:FF:000008">
    <property type="entry name" value="Maltose O-acetyltransferase"/>
    <property type="match status" value="1"/>
</dbReference>
<evidence type="ECO:0000313" key="7">
    <source>
        <dbReference type="EMBL" id="QCP36631.1"/>
    </source>
</evidence>
<dbReference type="SMART" id="SM01266">
    <property type="entry name" value="Mac"/>
    <property type="match status" value="1"/>
</dbReference>
<evidence type="ECO:0000256" key="3">
    <source>
        <dbReference type="ARBA" id="ARBA00022737"/>
    </source>
</evidence>
<dbReference type="SUPFAM" id="SSF51161">
    <property type="entry name" value="Trimeric LpxA-like enzymes"/>
    <property type="match status" value="1"/>
</dbReference>
<dbReference type="PANTHER" id="PTHR43017">
    <property type="entry name" value="GALACTOSIDE O-ACETYLTRANSFERASE"/>
    <property type="match status" value="1"/>
</dbReference>
<evidence type="ECO:0000259" key="6">
    <source>
        <dbReference type="SMART" id="SM01266"/>
    </source>
</evidence>
<dbReference type="InterPro" id="IPR039369">
    <property type="entry name" value="LacA-like"/>
</dbReference>
<dbReference type="PROSITE" id="PS00101">
    <property type="entry name" value="HEXAPEP_TRANSFERASES"/>
    <property type="match status" value="1"/>
</dbReference>
<organism evidence="7 8">
    <name type="scientific">Anaerostipes rhamnosivorans</name>
    <dbReference type="NCBI Taxonomy" id="1229621"/>
    <lineage>
        <taxon>Bacteria</taxon>
        <taxon>Bacillati</taxon>
        <taxon>Bacillota</taxon>
        <taxon>Clostridia</taxon>
        <taxon>Lachnospirales</taxon>
        <taxon>Lachnospiraceae</taxon>
        <taxon>Anaerostipes</taxon>
    </lineage>
</organism>
<dbReference type="GO" id="GO:0008870">
    <property type="term" value="F:galactoside O-acetyltransferase activity"/>
    <property type="evidence" value="ECO:0007669"/>
    <property type="project" value="TreeGrafter"/>
</dbReference>
<reference evidence="7 8" key="1">
    <citation type="submission" date="2019-05" db="EMBL/GenBank/DDBJ databases">
        <title>Complete genome sequencing of Anaerostipes rhamnosivorans.</title>
        <authorList>
            <person name="Bui T.P.N."/>
            <person name="de Vos W.M."/>
        </authorList>
    </citation>
    <scope>NUCLEOTIDE SEQUENCE [LARGE SCALE GENOMIC DNA]</scope>
    <source>
        <strain evidence="7 8">1y2</strain>
    </source>
</reference>
<keyword evidence="8" id="KW-1185">Reference proteome</keyword>
<evidence type="ECO:0000256" key="4">
    <source>
        <dbReference type="ARBA" id="ARBA00023315"/>
    </source>
</evidence>
<accession>A0A4P8IHX9</accession>
<dbReference type="InterPro" id="IPR011004">
    <property type="entry name" value="Trimer_LpxA-like_sf"/>
</dbReference>
<dbReference type="Proteomes" id="UP000298653">
    <property type="component" value="Chromosome"/>
</dbReference>
<dbReference type="InterPro" id="IPR024688">
    <property type="entry name" value="Mac_dom"/>
</dbReference>
<feature type="domain" description="Maltose/galactoside acetyltransferase" evidence="6">
    <location>
        <begin position="4"/>
        <end position="59"/>
    </location>
</feature>
<protein>
    <recommendedName>
        <fullName evidence="5">Acetyltransferase</fullName>
        <ecNumber evidence="5">2.3.1.-</ecNumber>
    </recommendedName>
</protein>
<evidence type="ECO:0000256" key="5">
    <source>
        <dbReference type="RuleBase" id="RU367021"/>
    </source>
</evidence>
<dbReference type="EC" id="2.3.1.-" evidence="5"/>
<gene>
    <name evidence="7" type="ORF">AR1Y2_3177</name>
</gene>
<dbReference type="InterPro" id="IPR018357">
    <property type="entry name" value="Hexapep_transf_CS"/>
</dbReference>
<dbReference type="Pfam" id="PF12464">
    <property type="entry name" value="Mac"/>
    <property type="match status" value="1"/>
</dbReference>